<dbReference type="GO" id="GO:0016758">
    <property type="term" value="F:hexosyltransferase activity"/>
    <property type="evidence" value="ECO:0007669"/>
    <property type="project" value="InterPro"/>
</dbReference>
<keyword evidence="4" id="KW-1185">Reference proteome</keyword>
<evidence type="ECO:0000313" key="3">
    <source>
        <dbReference type="EMBL" id="KUG60214.1"/>
    </source>
</evidence>
<dbReference type="PANTHER" id="PTHR48050:SF13">
    <property type="entry name" value="STEROL 3-BETA-GLUCOSYLTRANSFERASE UGT80A2"/>
    <property type="match status" value="1"/>
</dbReference>
<dbReference type="InterPro" id="IPR010610">
    <property type="entry name" value="EryCIII-like_C"/>
</dbReference>
<dbReference type="Pfam" id="PF03033">
    <property type="entry name" value="Glyco_transf_28"/>
    <property type="match status" value="1"/>
</dbReference>
<dbReference type="AlphaFoldDB" id="A0A0W8IK90"/>
<dbReference type="SUPFAM" id="SSF53756">
    <property type="entry name" value="UDP-Glycosyltransferase/glycogen phosphorylase"/>
    <property type="match status" value="1"/>
</dbReference>
<dbReference type="CDD" id="cd03784">
    <property type="entry name" value="GT1_Gtf-like"/>
    <property type="match status" value="1"/>
</dbReference>
<name>A0A0W8IK90_9MICC</name>
<proteinExistence type="predicted"/>
<dbReference type="Gene3D" id="3.40.50.2000">
    <property type="entry name" value="Glycogen Phosphorylase B"/>
    <property type="match status" value="2"/>
</dbReference>
<evidence type="ECO:0000313" key="4">
    <source>
        <dbReference type="Proteomes" id="UP000054023"/>
    </source>
</evidence>
<feature type="domain" description="Glycosyltransferase family 28 N-terminal" evidence="1">
    <location>
        <begin position="1"/>
        <end position="124"/>
    </location>
</feature>
<dbReference type="PANTHER" id="PTHR48050">
    <property type="entry name" value="STEROL 3-BETA-GLUCOSYLTRANSFERASE"/>
    <property type="match status" value="1"/>
</dbReference>
<organism evidence="3 4">
    <name type="scientific">Nesterenkonia jeotgali</name>
    <dbReference type="NCBI Taxonomy" id="317018"/>
    <lineage>
        <taxon>Bacteria</taxon>
        <taxon>Bacillati</taxon>
        <taxon>Actinomycetota</taxon>
        <taxon>Actinomycetes</taxon>
        <taxon>Micrococcales</taxon>
        <taxon>Micrococcaceae</taxon>
        <taxon>Nesterenkonia</taxon>
    </lineage>
</organism>
<protein>
    <submittedName>
        <fullName evidence="3">Uncharacterized protein</fullName>
    </submittedName>
</protein>
<dbReference type="STRING" id="317018.AVL63_07285"/>
<dbReference type="Proteomes" id="UP000054023">
    <property type="component" value="Unassembled WGS sequence"/>
</dbReference>
<feature type="domain" description="Erythromycin biosynthesis protein CIII-like C-terminal" evidence="2">
    <location>
        <begin position="293"/>
        <end position="384"/>
    </location>
</feature>
<evidence type="ECO:0000259" key="2">
    <source>
        <dbReference type="Pfam" id="PF06722"/>
    </source>
</evidence>
<accession>A0A0W8IK90</accession>
<dbReference type="InterPro" id="IPR050426">
    <property type="entry name" value="Glycosyltransferase_28"/>
</dbReference>
<dbReference type="InterPro" id="IPR004276">
    <property type="entry name" value="GlycoTrans_28_N"/>
</dbReference>
<evidence type="ECO:0000259" key="1">
    <source>
        <dbReference type="Pfam" id="PF03033"/>
    </source>
</evidence>
<comment type="caution">
    <text evidence="3">The sequence shown here is derived from an EMBL/GenBank/DDBJ whole genome shotgun (WGS) entry which is preliminary data.</text>
</comment>
<dbReference type="GO" id="GO:0008194">
    <property type="term" value="F:UDP-glycosyltransferase activity"/>
    <property type="evidence" value="ECO:0007669"/>
    <property type="project" value="InterPro"/>
</dbReference>
<dbReference type="GO" id="GO:0005975">
    <property type="term" value="P:carbohydrate metabolic process"/>
    <property type="evidence" value="ECO:0007669"/>
    <property type="project" value="InterPro"/>
</dbReference>
<dbReference type="GO" id="GO:0033072">
    <property type="term" value="P:vancomycin biosynthetic process"/>
    <property type="evidence" value="ECO:0007669"/>
    <property type="project" value="UniProtKB-ARBA"/>
</dbReference>
<reference evidence="4" key="1">
    <citation type="submission" date="2015-12" db="EMBL/GenBank/DDBJ databases">
        <authorList>
            <person name="Nair G.R."/>
            <person name="Kaur G."/>
            <person name="Mayilraj S."/>
        </authorList>
    </citation>
    <scope>NUCLEOTIDE SEQUENCE [LARGE SCALE GENOMIC DNA]</scope>
    <source>
        <strain evidence="4">CD08_7</strain>
    </source>
</reference>
<dbReference type="Pfam" id="PF06722">
    <property type="entry name" value="EryCIII-like_C"/>
    <property type="match status" value="1"/>
</dbReference>
<gene>
    <name evidence="3" type="ORF">AVL63_07285</name>
</gene>
<dbReference type="EMBL" id="LQBM01000001">
    <property type="protein sequence ID" value="KUG60214.1"/>
    <property type="molecule type" value="Genomic_DNA"/>
</dbReference>
<dbReference type="InterPro" id="IPR002213">
    <property type="entry name" value="UDP_glucos_trans"/>
</dbReference>
<sequence length="398" mass="40650">MLVTAGSRGDVAPFAALARRAVAAGHEVRLVVPENSGVDLTGIDVASMGVDYTALITQQGVSVAAALRSYRSVIQPLMRAVLLESARAAMEFAPDVLLAHPKILSAGVVAEALGIPHVLVEIVPAVTPTSSFPAAGTLTRDLGPLNRMTYRLAGGGEAMFRRDLREVSRLVGSFSRRTPPPAATLLPISPALLRRPADWGDSVHLTGAWTSAGSGPGDASEAVPAEVAAFIEAGDFVFAGFGSMASGDSVARAREVLAGIRGAGFRALLATGLGGLEVPQELRGKDLLVTRSVGHNAVLPKAAAAVHHGGIGTVHAATAAGTVSVLVPFIADQPFWGARLREKGLAPEPIPQRRLTAAGLSSALSSAGDYRAAVQAAAGSMAQEDGAGTAVRIVEGLV</sequence>